<name>A0A5B7E259_PORTR</name>
<organism evidence="1 2">
    <name type="scientific">Portunus trituberculatus</name>
    <name type="common">Swimming crab</name>
    <name type="synonym">Neptunus trituberculatus</name>
    <dbReference type="NCBI Taxonomy" id="210409"/>
    <lineage>
        <taxon>Eukaryota</taxon>
        <taxon>Metazoa</taxon>
        <taxon>Ecdysozoa</taxon>
        <taxon>Arthropoda</taxon>
        <taxon>Crustacea</taxon>
        <taxon>Multicrustacea</taxon>
        <taxon>Malacostraca</taxon>
        <taxon>Eumalacostraca</taxon>
        <taxon>Eucarida</taxon>
        <taxon>Decapoda</taxon>
        <taxon>Pleocyemata</taxon>
        <taxon>Brachyura</taxon>
        <taxon>Eubrachyura</taxon>
        <taxon>Portunoidea</taxon>
        <taxon>Portunidae</taxon>
        <taxon>Portuninae</taxon>
        <taxon>Portunus</taxon>
    </lineage>
</organism>
<keyword evidence="2" id="KW-1185">Reference proteome</keyword>
<protein>
    <submittedName>
        <fullName evidence="1">Uncharacterized protein</fullName>
    </submittedName>
</protein>
<dbReference type="EMBL" id="VSRR010001711">
    <property type="protein sequence ID" value="MPC27226.1"/>
    <property type="molecule type" value="Genomic_DNA"/>
</dbReference>
<accession>A0A5B7E259</accession>
<proteinExistence type="predicted"/>
<sequence>MYDYFTYRALSMSLTVGIMGLDVESENNQVQCGNSIIVSRKHSRYCLSAIRDRYGLFNCSFACSAPTSSSLGEKGNAAEASEVVETPTCKKVVYSFILLNVYGNTFLISYTVTLLYESCCYGNYPLSVVGLQAWSLIEPFSMACLSLEGLFGVRRRHILSNVGVPPRAKLVTLYEDEEKESANA</sequence>
<dbReference type="Proteomes" id="UP000324222">
    <property type="component" value="Unassembled WGS sequence"/>
</dbReference>
<reference evidence="1 2" key="1">
    <citation type="submission" date="2019-05" db="EMBL/GenBank/DDBJ databases">
        <title>Another draft genome of Portunus trituberculatus and its Hox gene families provides insights of decapod evolution.</title>
        <authorList>
            <person name="Jeong J.-H."/>
            <person name="Song I."/>
            <person name="Kim S."/>
            <person name="Choi T."/>
            <person name="Kim D."/>
            <person name="Ryu S."/>
            <person name="Kim W."/>
        </authorList>
    </citation>
    <scope>NUCLEOTIDE SEQUENCE [LARGE SCALE GENOMIC DNA]</scope>
    <source>
        <tissue evidence="1">Muscle</tissue>
    </source>
</reference>
<evidence type="ECO:0000313" key="2">
    <source>
        <dbReference type="Proteomes" id="UP000324222"/>
    </source>
</evidence>
<dbReference type="AlphaFoldDB" id="A0A5B7E259"/>
<gene>
    <name evidence="1" type="ORF">E2C01_020393</name>
</gene>
<comment type="caution">
    <text evidence="1">The sequence shown here is derived from an EMBL/GenBank/DDBJ whole genome shotgun (WGS) entry which is preliminary data.</text>
</comment>
<evidence type="ECO:0000313" key="1">
    <source>
        <dbReference type="EMBL" id="MPC27226.1"/>
    </source>
</evidence>